<comment type="caution">
    <text evidence="2">The sequence shown here is derived from an EMBL/GenBank/DDBJ whole genome shotgun (WGS) entry which is preliminary data.</text>
</comment>
<dbReference type="EMBL" id="BMFO01000001">
    <property type="protein sequence ID" value="GGF86451.1"/>
    <property type="molecule type" value="Genomic_DNA"/>
</dbReference>
<evidence type="ECO:0008006" key="4">
    <source>
        <dbReference type="Google" id="ProtNLM"/>
    </source>
</evidence>
<evidence type="ECO:0000313" key="3">
    <source>
        <dbReference type="Proteomes" id="UP000632858"/>
    </source>
</evidence>
<sequence>MLLVWAGAASAQGVKPAASAAAAEAPSESKRLVRDPALYATRVELLSQDDKARKAAIARALVQVVNQLTGRTDAGSNPVVRGAFAHAPDWVLDDKAGVSDAEGNTLVGGAPVLKASLNVRFDPNPVDSLIAAAGFKYWTGERPKPMLWLSIDDGRGPRLVTAGQLNVIKSLADRGQQRGLRFLVPQGSAGDLAALPAVLALDARGVAAANARYRNDTMLIGKVYRSVSGWSAWWLLWQDGAELSRWPVTMPDARQVIASGADNTAEYFAKRDASRLDAGRAGVVRMEVAGINGLDDYVRAVAFLQTHASVRELDIDAAQPGILLLRVDLRSGVNAFRGLMRTSGVLQPLGPASAPAADGEPPAESIERFTLKD</sequence>
<gene>
    <name evidence="2" type="ORF">GCM10010960_05500</name>
</gene>
<evidence type="ECO:0000313" key="2">
    <source>
        <dbReference type="EMBL" id="GGF86451.1"/>
    </source>
</evidence>
<reference evidence="2" key="1">
    <citation type="journal article" date="2014" name="Int. J. Syst. Evol. Microbiol.">
        <title>Complete genome sequence of Corynebacterium casei LMG S-19264T (=DSM 44701T), isolated from a smear-ripened cheese.</title>
        <authorList>
            <consortium name="US DOE Joint Genome Institute (JGI-PGF)"/>
            <person name="Walter F."/>
            <person name="Albersmeier A."/>
            <person name="Kalinowski J."/>
            <person name="Ruckert C."/>
        </authorList>
    </citation>
    <scope>NUCLEOTIDE SEQUENCE</scope>
    <source>
        <strain evidence="2">CGMCC 1.12726</strain>
    </source>
</reference>
<feature type="region of interest" description="Disordered" evidence="1">
    <location>
        <begin position="350"/>
        <end position="373"/>
    </location>
</feature>
<dbReference type="Proteomes" id="UP000632858">
    <property type="component" value="Unassembled WGS sequence"/>
</dbReference>
<organism evidence="2 3">
    <name type="scientific">Arenimonas maotaiensis</name>
    <dbReference type="NCBI Taxonomy" id="1446479"/>
    <lineage>
        <taxon>Bacteria</taxon>
        <taxon>Pseudomonadati</taxon>
        <taxon>Pseudomonadota</taxon>
        <taxon>Gammaproteobacteria</taxon>
        <taxon>Lysobacterales</taxon>
        <taxon>Lysobacteraceae</taxon>
        <taxon>Arenimonas</taxon>
    </lineage>
</organism>
<accession>A0A917CEJ2</accession>
<name>A0A917CEJ2_9GAMM</name>
<protein>
    <recommendedName>
        <fullName evidence="4">DUF2066 domain-containing protein</fullName>
    </recommendedName>
</protein>
<dbReference type="InterPro" id="IPR018642">
    <property type="entry name" value="DUF2066"/>
</dbReference>
<reference evidence="2" key="2">
    <citation type="submission" date="2020-09" db="EMBL/GenBank/DDBJ databases">
        <authorList>
            <person name="Sun Q."/>
            <person name="Zhou Y."/>
        </authorList>
    </citation>
    <scope>NUCLEOTIDE SEQUENCE</scope>
    <source>
        <strain evidence="2">CGMCC 1.12726</strain>
    </source>
</reference>
<dbReference type="Pfam" id="PF09839">
    <property type="entry name" value="DUF2066"/>
    <property type="match status" value="1"/>
</dbReference>
<dbReference type="AlphaFoldDB" id="A0A917CEJ2"/>
<keyword evidence="3" id="KW-1185">Reference proteome</keyword>
<proteinExistence type="predicted"/>
<evidence type="ECO:0000256" key="1">
    <source>
        <dbReference type="SAM" id="MobiDB-lite"/>
    </source>
</evidence>